<reference evidence="3 4" key="1">
    <citation type="submission" date="2007-08" db="EMBL/GenBank/DDBJ databases">
        <title>Complete sequence of Roseiflexus castenholzii DSM 13941.</title>
        <authorList>
            <consortium name="US DOE Joint Genome Institute"/>
            <person name="Copeland A."/>
            <person name="Lucas S."/>
            <person name="Lapidus A."/>
            <person name="Barry K."/>
            <person name="Glavina del Rio T."/>
            <person name="Dalin E."/>
            <person name="Tice H."/>
            <person name="Pitluck S."/>
            <person name="Thompson L.S."/>
            <person name="Brettin T."/>
            <person name="Bruce D."/>
            <person name="Detter J.C."/>
            <person name="Han C."/>
            <person name="Tapia R."/>
            <person name="Schmutz J."/>
            <person name="Larimer F."/>
            <person name="Land M."/>
            <person name="Hauser L."/>
            <person name="Kyrpides N."/>
            <person name="Mikhailova N."/>
            <person name="Bryant D.A."/>
            <person name="Hanada S."/>
            <person name="Tsukatani Y."/>
            <person name="Richardson P."/>
        </authorList>
    </citation>
    <scope>NUCLEOTIDE SEQUENCE [LARGE SCALE GENOMIC DNA]</scope>
    <source>
        <strain evidence="4">DSM 13941 / HLO8</strain>
    </source>
</reference>
<evidence type="ECO:0000256" key="2">
    <source>
        <dbReference type="SAM" id="SignalP"/>
    </source>
</evidence>
<dbReference type="KEGG" id="rca:Rcas_1693"/>
<keyword evidence="1" id="KW-0812">Transmembrane</keyword>
<dbReference type="EMBL" id="CP000804">
    <property type="protein sequence ID" value="ABU57785.1"/>
    <property type="molecule type" value="Genomic_DNA"/>
</dbReference>
<accession>A7NJW5</accession>
<dbReference type="Proteomes" id="UP000000263">
    <property type="component" value="Chromosome"/>
</dbReference>
<feature type="transmembrane region" description="Helical" evidence="1">
    <location>
        <begin position="56"/>
        <end position="73"/>
    </location>
</feature>
<dbReference type="STRING" id="383372.Rcas_1693"/>
<protein>
    <submittedName>
        <fullName evidence="3">Uncharacterized protein</fullName>
    </submittedName>
</protein>
<keyword evidence="2" id="KW-0732">Signal</keyword>
<evidence type="ECO:0000313" key="3">
    <source>
        <dbReference type="EMBL" id="ABU57785.1"/>
    </source>
</evidence>
<dbReference type="AlphaFoldDB" id="A7NJW5"/>
<name>A7NJW5_ROSCS</name>
<feature type="signal peptide" evidence="2">
    <location>
        <begin position="1"/>
        <end position="32"/>
    </location>
</feature>
<dbReference type="RefSeq" id="WP_012120212.1">
    <property type="nucleotide sequence ID" value="NC_009767.1"/>
</dbReference>
<evidence type="ECO:0000256" key="1">
    <source>
        <dbReference type="SAM" id="Phobius"/>
    </source>
</evidence>
<keyword evidence="4" id="KW-1185">Reference proteome</keyword>
<organism evidence="3 4">
    <name type="scientific">Roseiflexus castenholzii (strain DSM 13941 / HLO8)</name>
    <dbReference type="NCBI Taxonomy" id="383372"/>
    <lineage>
        <taxon>Bacteria</taxon>
        <taxon>Bacillati</taxon>
        <taxon>Chloroflexota</taxon>
        <taxon>Chloroflexia</taxon>
        <taxon>Chloroflexales</taxon>
        <taxon>Roseiflexineae</taxon>
        <taxon>Roseiflexaceae</taxon>
        <taxon>Roseiflexus</taxon>
    </lineage>
</organism>
<keyword evidence="1" id="KW-0472">Membrane</keyword>
<gene>
    <name evidence="3" type="ordered locus">Rcas_1693</name>
</gene>
<dbReference type="HOGENOM" id="CLU_2438894_0_0_0"/>
<proteinExistence type="predicted"/>
<keyword evidence="1" id="KW-1133">Transmembrane helix</keyword>
<feature type="chain" id="PRO_5002713150" evidence="2">
    <location>
        <begin position="33"/>
        <end position="90"/>
    </location>
</feature>
<evidence type="ECO:0000313" key="4">
    <source>
        <dbReference type="Proteomes" id="UP000000263"/>
    </source>
</evidence>
<sequence>MHQACALPWHTVVLLVAVALLSILMASPVALAAEPTPTPTVAVAREDNLAGPLLGLSLAMASSALAVGIALGLRRRIDEIGEASDARGQE</sequence>